<proteinExistence type="predicted"/>
<dbReference type="EMBL" id="JAUJYN010000002">
    <property type="protein sequence ID" value="KAK1277805.1"/>
    <property type="molecule type" value="Genomic_DNA"/>
</dbReference>
<feature type="region of interest" description="Disordered" evidence="1">
    <location>
        <begin position="16"/>
        <end position="42"/>
    </location>
</feature>
<dbReference type="AlphaFoldDB" id="A0AAV9BMU9"/>
<feature type="compositionally biased region" description="Basic and acidic residues" evidence="1">
    <location>
        <begin position="16"/>
        <end position="27"/>
    </location>
</feature>
<accession>A0AAV9BMU9</accession>
<organism evidence="3 4">
    <name type="scientific">Acorus gramineus</name>
    <name type="common">Dwarf sweet flag</name>
    <dbReference type="NCBI Taxonomy" id="55184"/>
    <lineage>
        <taxon>Eukaryota</taxon>
        <taxon>Viridiplantae</taxon>
        <taxon>Streptophyta</taxon>
        <taxon>Embryophyta</taxon>
        <taxon>Tracheophyta</taxon>
        <taxon>Spermatophyta</taxon>
        <taxon>Magnoliopsida</taxon>
        <taxon>Liliopsida</taxon>
        <taxon>Acoraceae</taxon>
        <taxon>Acorus</taxon>
    </lineage>
</organism>
<protein>
    <recommendedName>
        <fullName evidence="2">Endonuclease/exonuclease/phosphatase domain-containing protein</fullName>
    </recommendedName>
</protein>
<feature type="domain" description="Endonuclease/exonuclease/phosphatase" evidence="2">
    <location>
        <begin position="54"/>
        <end position="187"/>
    </location>
</feature>
<evidence type="ECO:0000256" key="1">
    <source>
        <dbReference type="SAM" id="MobiDB-lite"/>
    </source>
</evidence>
<dbReference type="GO" id="GO:0003824">
    <property type="term" value="F:catalytic activity"/>
    <property type="evidence" value="ECO:0007669"/>
    <property type="project" value="InterPro"/>
</dbReference>
<evidence type="ECO:0000313" key="4">
    <source>
        <dbReference type="Proteomes" id="UP001179952"/>
    </source>
</evidence>
<dbReference type="SUPFAM" id="SSF56219">
    <property type="entry name" value="DNase I-like"/>
    <property type="match status" value="1"/>
</dbReference>
<reference evidence="3" key="2">
    <citation type="submission" date="2023-06" db="EMBL/GenBank/DDBJ databases">
        <authorList>
            <person name="Ma L."/>
            <person name="Liu K.-W."/>
            <person name="Li Z."/>
            <person name="Hsiao Y.-Y."/>
            <person name="Qi Y."/>
            <person name="Fu T."/>
            <person name="Tang G."/>
            <person name="Zhang D."/>
            <person name="Sun W.-H."/>
            <person name="Liu D.-K."/>
            <person name="Li Y."/>
            <person name="Chen G.-Z."/>
            <person name="Liu X.-D."/>
            <person name="Liao X.-Y."/>
            <person name="Jiang Y.-T."/>
            <person name="Yu X."/>
            <person name="Hao Y."/>
            <person name="Huang J."/>
            <person name="Zhao X.-W."/>
            <person name="Ke S."/>
            <person name="Chen Y.-Y."/>
            <person name="Wu W.-L."/>
            <person name="Hsu J.-L."/>
            <person name="Lin Y.-F."/>
            <person name="Huang M.-D."/>
            <person name="Li C.-Y."/>
            <person name="Huang L."/>
            <person name="Wang Z.-W."/>
            <person name="Zhao X."/>
            <person name="Zhong W.-Y."/>
            <person name="Peng D.-H."/>
            <person name="Ahmad S."/>
            <person name="Lan S."/>
            <person name="Zhang J.-S."/>
            <person name="Tsai W.-C."/>
            <person name="Van De Peer Y."/>
            <person name="Liu Z.-J."/>
        </authorList>
    </citation>
    <scope>NUCLEOTIDE SEQUENCE</scope>
    <source>
        <strain evidence="3">SCP</strain>
        <tissue evidence="3">Leaves</tissue>
    </source>
</reference>
<keyword evidence="4" id="KW-1185">Reference proteome</keyword>
<dbReference type="Pfam" id="PF03372">
    <property type="entry name" value="Exo_endo_phos"/>
    <property type="match status" value="1"/>
</dbReference>
<name>A0AAV9BMU9_ACOGR</name>
<reference evidence="3" key="1">
    <citation type="journal article" date="2023" name="Nat. Commun.">
        <title>Diploid and tetraploid genomes of Acorus and the evolution of monocots.</title>
        <authorList>
            <person name="Ma L."/>
            <person name="Liu K.W."/>
            <person name="Li Z."/>
            <person name="Hsiao Y.Y."/>
            <person name="Qi Y."/>
            <person name="Fu T."/>
            <person name="Tang G.D."/>
            <person name="Zhang D."/>
            <person name="Sun W.H."/>
            <person name="Liu D.K."/>
            <person name="Li Y."/>
            <person name="Chen G.Z."/>
            <person name="Liu X.D."/>
            <person name="Liao X.Y."/>
            <person name="Jiang Y.T."/>
            <person name="Yu X."/>
            <person name="Hao Y."/>
            <person name="Huang J."/>
            <person name="Zhao X.W."/>
            <person name="Ke S."/>
            <person name="Chen Y.Y."/>
            <person name="Wu W.L."/>
            <person name="Hsu J.L."/>
            <person name="Lin Y.F."/>
            <person name="Huang M.D."/>
            <person name="Li C.Y."/>
            <person name="Huang L."/>
            <person name="Wang Z.W."/>
            <person name="Zhao X."/>
            <person name="Zhong W.Y."/>
            <person name="Peng D.H."/>
            <person name="Ahmad S."/>
            <person name="Lan S."/>
            <person name="Zhang J.S."/>
            <person name="Tsai W.C."/>
            <person name="Van de Peer Y."/>
            <person name="Liu Z.J."/>
        </authorList>
    </citation>
    <scope>NUCLEOTIDE SEQUENCE</scope>
    <source>
        <strain evidence="3">SCP</strain>
    </source>
</reference>
<dbReference type="InterPro" id="IPR036691">
    <property type="entry name" value="Endo/exonu/phosph_ase_sf"/>
</dbReference>
<dbReference type="PANTHER" id="PTHR33710:SF71">
    <property type="entry name" value="ENDONUCLEASE_EXONUCLEASE_PHOSPHATASE DOMAIN-CONTAINING PROTEIN"/>
    <property type="match status" value="1"/>
</dbReference>
<dbReference type="PANTHER" id="PTHR33710">
    <property type="entry name" value="BNAC02G09200D PROTEIN"/>
    <property type="match status" value="1"/>
</dbReference>
<dbReference type="Proteomes" id="UP001179952">
    <property type="component" value="Unassembled WGS sequence"/>
</dbReference>
<gene>
    <name evidence="3" type="ORF">QJS04_geneDACA023753</name>
</gene>
<evidence type="ECO:0000313" key="3">
    <source>
        <dbReference type="EMBL" id="KAK1277805.1"/>
    </source>
</evidence>
<sequence length="275" mass="32022">MANSFLRMTYASLMKKQVDRETQREVDSGDPPSPTKESVEKRKVDERVGRFTVSVLLEDTITHWSWAWTGVYGPNVEDLRPHLWANLKESRARWNSPWCIMGDFNVTRFPFDRNREGSISGSMEQFSAWVANVGLLDIPLVNQQFTWSNLRTRPSFARLDRVFIDQAWEEAFPLCILQAQTRICSDHSPLIFNGGESLQKHHHFKFENWWLFCDGFREVVIAAWQVPTLGLAGARKVAIKLIRVKHALKIWSKEQRTNRRNSKHEIAEELRAIKV</sequence>
<dbReference type="InterPro" id="IPR005135">
    <property type="entry name" value="Endo/exonuclease/phosphatase"/>
</dbReference>
<evidence type="ECO:0000259" key="2">
    <source>
        <dbReference type="Pfam" id="PF03372"/>
    </source>
</evidence>
<dbReference type="Gene3D" id="3.60.10.10">
    <property type="entry name" value="Endonuclease/exonuclease/phosphatase"/>
    <property type="match status" value="1"/>
</dbReference>
<comment type="caution">
    <text evidence="3">The sequence shown here is derived from an EMBL/GenBank/DDBJ whole genome shotgun (WGS) entry which is preliminary data.</text>
</comment>